<feature type="transmembrane region" description="Helical" evidence="1">
    <location>
        <begin position="6"/>
        <end position="27"/>
    </location>
</feature>
<dbReference type="Proteomes" id="UP000615003">
    <property type="component" value="Unassembled WGS sequence"/>
</dbReference>
<keyword evidence="5" id="KW-1185">Reference proteome</keyword>
<dbReference type="EMBL" id="AQGW01000020">
    <property type="protein sequence ID" value="MBE0382951.1"/>
    <property type="molecule type" value="Genomic_DNA"/>
</dbReference>
<feature type="transmembrane region" description="Helical" evidence="1">
    <location>
        <begin position="39"/>
        <end position="60"/>
    </location>
</feature>
<organism evidence="3 4">
    <name type="scientific">Pseudoalteromonas carrageenovora IAM 12662</name>
    <dbReference type="NCBI Taxonomy" id="1314868"/>
    <lineage>
        <taxon>Bacteria</taxon>
        <taxon>Pseudomonadati</taxon>
        <taxon>Pseudomonadota</taxon>
        <taxon>Gammaproteobacteria</taxon>
        <taxon>Alteromonadales</taxon>
        <taxon>Pseudoalteromonadaceae</taxon>
        <taxon>Pseudoalteromonas</taxon>
    </lineage>
</organism>
<proteinExistence type="predicted"/>
<evidence type="ECO:0000313" key="3">
    <source>
        <dbReference type="EMBL" id="SOU40620.1"/>
    </source>
</evidence>
<accession>A0A2K4X8G8</accession>
<evidence type="ECO:0000313" key="4">
    <source>
        <dbReference type="Proteomes" id="UP000238288"/>
    </source>
</evidence>
<dbReference type="AlphaFoldDB" id="A0A2K4X8G8"/>
<dbReference type="OrthoDB" id="5739727at2"/>
<evidence type="ECO:0000313" key="5">
    <source>
        <dbReference type="Proteomes" id="UP000615003"/>
    </source>
</evidence>
<sequence>MDINATILGQFIFISMIVITGLSYYLGKRKTQNVKPTTFIGFLLSFMPPLGLIFVAVLALKNDVSNNNASNV</sequence>
<reference evidence="3 4" key="2">
    <citation type="submission" date="2017-11" db="EMBL/GenBank/DDBJ databases">
        <authorList>
            <person name="Han C.G."/>
        </authorList>
    </citation>
    <scope>NUCLEOTIDE SEQUENCE [LARGE SCALE GENOMIC DNA]</scope>
    <source>
        <strain evidence="4">ATCC 43555</strain>
        <strain evidence="3">ATCC43555</strain>
    </source>
</reference>
<dbReference type="GeneID" id="93663282"/>
<dbReference type="EMBL" id="LT965928">
    <property type="protein sequence ID" value="SOU40620.1"/>
    <property type="molecule type" value="Genomic_DNA"/>
</dbReference>
<keyword evidence="1" id="KW-1133">Transmembrane helix</keyword>
<gene>
    <name evidence="3" type="ORF">PCAR9_A21070</name>
    <name evidence="2" type="ORF">PCARR_a1222</name>
</gene>
<dbReference type="Proteomes" id="UP000238288">
    <property type="component" value="Chromosome PCAR9a"/>
</dbReference>
<dbReference type="RefSeq" id="WP_104642456.1">
    <property type="nucleotide sequence ID" value="NZ_AQGW01000020.1"/>
</dbReference>
<evidence type="ECO:0000256" key="1">
    <source>
        <dbReference type="SAM" id="Phobius"/>
    </source>
</evidence>
<name>A0A2K4X8G8_PSEVC</name>
<protein>
    <submittedName>
        <fullName evidence="3">Uncharacterized protein</fullName>
    </submittedName>
</protein>
<evidence type="ECO:0000313" key="2">
    <source>
        <dbReference type="EMBL" id="MBE0382951.1"/>
    </source>
</evidence>
<reference evidence="2 5" key="1">
    <citation type="submission" date="2015-06" db="EMBL/GenBank/DDBJ databases">
        <title>Genome sequence of Pseudoalteromonas carrageenovora.</title>
        <authorList>
            <person name="Xie B.-B."/>
            <person name="Rong J.-C."/>
            <person name="Qin Q.-L."/>
            <person name="Zhang Y.-Z."/>
        </authorList>
    </citation>
    <scope>NUCLEOTIDE SEQUENCE [LARGE SCALE GENOMIC DNA]</scope>
    <source>
        <strain evidence="2 5">IAM 12662</strain>
    </source>
</reference>
<keyword evidence="1" id="KW-0812">Transmembrane</keyword>
<keyword evidence="1" id="KW-0472">Membrane</keyword>